<evidence type="ECO:0000313" key="2">
    <source>
        <dbReference type="Proteomes" id="UP001431313"/>
    </source>
</evidence>
<gene>
    <name evidence="1" type="ORF">NX801_09775</name>
</gene>
<sequence length="75" mass="8147">MVNGPLNGKPDKVSGARLEYWGYAISGGRQVKIIVIAQYARKTSDGKYDAGPGQKIGVITAYCKGMNKCPNWINE</sequence>
<evidence type="ECO:0000313" key="1">
    <source>
        <dbReference type="EMBL" id="MCS0635951.1"/>
    </source>
</evidence>
<name>A0ABT2CEW0_9ACTN</name>
<dbReference type="Proteomes" id="UP001431313">
    <property type="component" value="Unassembled WGS sequence"/>
</dbReference>
<comment type="caution">
    <text evidence="1">The sequence shown here is derived from an EMBL/GenBank/DDBJ whole genome shotgun (WGS) entry which is preliminary data.</text>
</comment>
<keyword evidence="2" id="KW-1185">Reference proteome</keyword>
<organism evidence="1 2">
    <name type="scientific">Streptomyces pyxinae</name>
    <dbReference type="NCBI Taxonomy" id="2970734"/>
    <lineage>
        <taxon>Bacteria</taxon>
        <taxon>Bacillati</taxon>
        <taxon>Actinomycetota</taxon>
        <taxon>Actinomycetes</taxon>
        <taxon>Kitasatosporales</taxon>
        <taxon>Streptomycetaceae</taxon>
        <taxon>Streptomyces</taxon>
    </lineage>
</organism>
<accession>A0ABT2CEW0</accession>
<reference evidence="1" key="1">
    <citation type="submission" date="2022-08" db="EMBL/GenBank/DDBJ databases">
        <authorList>
            <person name="Somphong A."/>
            <person name="Phongsopitanun W."/>
        </authorList>
    </citation>
    <scope>NUCLEOTIDE SEQUENCE</scope>
    <source>
        <strain evidence="1">LP05-1</strain>
    </source>
</reference>
<dbReference type="EMBL" id="JANUGQ010000006">
    <property type="protein sequence ID" value="MCS0635951.1"/>
    <property type="molecule type" value="Genomic_DNA"/>
</dbReference>
<proteinExistence type="predicted"/>
<dbReference type="RefSeq" id="WP_258786899.1">
    <property type="nucleotide sequence ID" value="NZ_JANUGQ010000006.1"/>
</dbReference>
<protein>
    <submittedName>
        <fullName evidence="1">Uncharacterized protein</fullName>
    </submittedName>
</protein>